<keyword evidence="8" id="KW-0460">Magnesium</keyword>
<dbReference type="Proteomes" id="UP000316093">
    <property type="component" value="Chromosome"/>
</dbReference>
<protein>
    <recommendedName>
        <fullName evidence="5">phosphomannomutase</fullName>
        <ecNumber evidence="5">5.4.2.8</ecNumber>
    </recommendedName>
</protein>
<dbReference type="SUPFAM" id="SSF53738">
    <property type="entry name" value="Phosphoglucomutase, first 3 domains"/>
    <property type="match status" value="3"/>
</dbReference>
<accession>A0A4Y5Z8H2</accession>
<dbReference type="PRINTS" id="PR00509">
    <property type="entry name" value="PGMPMM"/>
</dbReference>
<evidence type="ECO:0000259" key="12">
    <source>
        <dbReference type="Pfam" id="PF02878"/>
    </source>
</evidence>
<evidence type="ECO:0000256" key="2">
    <source>
        <dbReference type="ARBA" id="ARBA00001946"/>
    </source>
</evidence>
<dbReference type="CDD" id="cd03089">
    <property type="entry name" value="PMM_PGM"/>
    <property type="match status" value="1"/>
</dbReference>
<keyword evidence="9" id="KW-0413">Isomerase</keyword>
<comment type="cofactor">
    <cofactor evidence="2">
        <name>Mg(2+)</name>
        <dbReference type="ChEBI" id="CHEBI:18420"/>
    </cofactor>
</comment>
<comment type="pathway">
    <text evidence="3">Nucleotide-sugar biosynthesis; GDP-alpha-D-mannose biosynthesis; alpha-D-mannose 1-phosphate from D-fructose 6-phosphate: step 2/2.</text>
</comment>
<dbReference type="PANTHER" id="PTHR43771:SF2">
    <property type="entry name" value="PHOSPHOMANNOMUTASE_PHOSPHOGLUCOMUTASE"/>
    <property type="match status" value="1"/>
</dbReference>
<evidence type="ECO:0000256" key="8">
    <source>
        <dbReference type="ARBA" id="ARBA00022842"/>
    </source>
</evidence>
<dbReference type="EC" id="5.4.2.8" evidence="5"/>
<evidence type="ECO:0000256" key="10">
    <source>
        <dbReference type="SAM" id="MobiDB-lite"/>
    </source>
</evidence>
<dbReference type="InterPro" id="IPR005845">
    <property type="entry name" value="A-D-PHexomutase_a/b/a-II"/>
</dbReference>
<organism evidence="15 16">
    <name type="scientific">Luteibacter pinisoli</name>
    <dbReference type="NCBI Taxonomy" id="2589080"/>
    <lineage>
        <taxon>Bacteria</taxon>
        <taxon>Pseudomonadati</taxon>
        <taxon>Pseudomonadota</taxon>
        <taxon>Gammaproteobacteria</taxon>
        <taxon>Lysobacterales</taxon>
        <taxon>Rhodanobacteraceae</taxon>
        <taxon>Luteibacter</taxon>
    </lineage>
</organism>
<feature type="domain" description="Alpha-D-phosphohexomutase alpha/beta/alpha" evidence="12">
    <location>
        <begin position="331"/>
        <end position="457"/>
    </location>
</feature>
<comment type="catalytic activity">
    <reaction evidence="1">
        <text>alpha-D-mannose 1-phosphate = D-mannose 6-phosphate</text>
        <dbReference type="Rhea" id="RHEA:11140"/>
        <dbReference type="ChEBI" id="CHEBI:58409"/>
        <dbReference type="ChEBI" id="CHEBI:58735"/>
        <dbReference type="EC" id="5.4.2.8"/>
    </reaction>
</comment>
<keyword evidence="7" id="KW-0479">Metal-binding</keyword>
<evidence type="ECO:0000256" key="6">
    <source>
        <dbReference type="ARBA" id="ARBA00022553"/>
    </source>
</evidence>
<evidence type="ECO:0000256" key="9">
    <source>
        <dbReference type="ARBA" id="ARBA00023235"/>
    </source>
</evidence>
<name>A0A4Y5Z8H2_9GAMM</name>
<reference evidence="15 16" key="1">
    <citation type="submission" date="2019-06" db="EMBL/GenBank/DDBJ databases">
        <title>A complete genome sequence for Luteibacter pinisoli MAH-14.</title>
        <authorList>
            <person name="Baltrus D.A."/>
        </authorList>
    </citation>
    <scope>NUCLEOTIDE SEQUENCE [LARGE SCALE GENOMIC DNA]</scope>
    <source>
        <strain evidence="15 16">MAH-14</strain>
    </source>
</reference>
<dbReference type="Gene3D" id="3.40.120.10">
    <property type="entry name" value="Alpha-D-Glucose-1,6-Bisphosphate, subunit A, domain 3"/>
    <property type="match status" value="3"/>
</dbReference>
<feature type="domain" description="Alpha-D-phosphohexomutase alpha/beta/alpha" evidence="13">
    <location>
        <begin position="477"/>
        <end position="574"/>
    </location>
</feature>
<feature type="domain" description="Alpha-D-phosphohexomutase alpha/beta/alpha" evidence="14">
    <location>
        <begin position="579"/>
        <end position="691"/>
    </location>
</feature>
<evidence type="ECO:0000256" key="5">
    <source>
        <dbReference type="ARBA" id="ARBA00012730"/>
    </source>
</evidence>
<dbReference type="InterPro" id="IPR005841">
    <property type="entry name" value="Alpha-D-phosphohexomutase_SF"/>
</dbReference>
<dbReference type="Pfam" id="PF02879">
    <property type="entry name" value="PGM_PMM_II"/>
    <property type="match status" value="1"/>
</dbReference>
<sequence>MARKAGGVGRGPRVNARQLLTLVGATVLIVSGAFCAWQAWLIADEENAAAQVRTAQTEVVSALTTEYAGLRKQFQGAVADPTLLATIDDRPAAAARLRTLVPAAQAVEIFSPGLDEVVRANYREFGYAKAAQLMAALGSAEPPSASTQSRDGKRQLSVVEPVQMSGALRAWAWLEYPFDGIATRFSSVSPHGGRLELRQGDGPDSLILLVDGSNSGDIEANGKRIPGTALYVFAAMPHAFIVIPHSEVLAALLALIGLGGGAFLLWARSRPEPVVVMQQPEEEEVLVADVQRKPRLPPSPGMADGHQESTAPPARPKPAPAAAPVTVDPAIFRAYDIRGVVGTTLTADVARLIGQAVGAVMHERELREIVVGRDGRLSGPELANALIDGLRDAGIDVIDLGVVPTPLVYFACYQFGTGCGVAVTGSHNPADHNGFKVVIGGETLAEEAVADLYRRIAAGGLPTGGHGSWREQSVVDAYVTRVADDVSTQRRLKIVVDAGNGAASEVAPRILEEIGCEVVPLYCDVDGRFPNHHPDPSDPRNLADLIAAVHTIGADIGIAFDGDGDRLGVVTPAGEIIYPDRLLMLYAQDVLARNPGATVIYDVKCTGHLRKVIQDAAGVPLMWRTGHSLIKAKMRETGAALAGEMSGHFFFADNNRWYGFDDGIYAAARLMEILAADLEERTPAEIFDGLPKSVSTPEIRLPMAEGAPARFMEAFRAKASFDDARLSTLDGIRADWPDGWGLVRASHTQPALVFRFDADSAKVLDRVKQAFRLQLHAVDAKLQLPF</sequence>
<evidence type="ECO:0000256" key="7">
    <source>
        <dbReference type="ARBA" id="ARBA00022723"/>
    </source>
</evidence>
<evidence type="ECO:0000313" key="16">
    <source>
        <dbReference type="Proteomes" id="UP000316093"/>
    </source>
</evidence>
<dbReference type="GO" id="GO:0000287">
    <property type="term" value="F:magnesium ion binding"/>
    <property type="evidence" value="ECO:0007669"/>
    <property type="project" value="InterPro"/>
</dbReference>
<evidence type="ECO:0000259" key="11">
    <source>
        <dbReference type="Pfam" id="PF00408"/>
    </source>
</evidence>
<dbReference type="Pfam" id="PF00408">
    <property type="entry name" value="PGM_PMM_IV"/>
    <property type="match status" value="1"/>
</dbReference>
<dbReference type="RefSeq" id="WP_139985188.1">
    <property type="nucleotide sequence ID" value="NZ_CP041046.1"/>
</dbReference>
<dbReference type="Gene3D" id="3.30.310.50">
    <property type="entry name" value="Alpha-D-phosphohexomutase, C-terminal domain"/>
    <property type="match status" value="1"/>
</dbReference>
<feature type="domain" description="Alpha-D-phosphohexomutase C-terminal" evidence="11">
    <location>
        <begin position="698"/>
        <end position="772"/>
    </location>
</feature>
<dbReference type="AlphaFoldDB" id="A0A4Y5Z8H2"/>
<dbReference type="OrthoDB" id="9803322at2"/>
<dbReference type="GO" id="GO:0005975">
    <property type="term" value="P:carbohydrate metabolic process"/>
    <property type="evidence" value="ECO:0007669"/>
    <property type="project" value="InterPro"/>
</dbReference>
<dbReference type="InterPro" id="IPR036900">
    <property type="entry name" value="A-D-PHexomutase_C_sf"/>
</dbReference>
<evidence type="ECO:0000259" key="14">
    <source>
        <dbReference type="Pfam" id="PF02880"/>
    </source>
</evidence>
<dbReference type="InterPro" id="IPR016055">
    <property type="entry name" value="A-D-PHexomutase_a/b/a-I/II/III"/>
</dbReference>
<dbReference type="InterPro" id="IPR016066">
    <property type="entry name" value="A-D-PHexomutase_CS"/>
</dbReference>
<dbReference type="InterPro" id="IPR005843">
    <property type="entry name" value="A-D-PHexomutase_C"/>
</dbReference>
<evidence type="ECO:0000256" key="4">
    <source>
        <dbReference type="ARBA" id="ARBA00010231"/>
    </source>
</evidence>
<evidence type="ECO:0000259" key="13">
    <source>
        <dbReference type="Pfam" id="PF02879"/>
    </source>
</evidence>
<dbReference type="InterPro" id="IPR005844">
    <property type="entry name" value="A-D-PHexomutase_a/b/a-I"/>
</dbReference>
<dbReference type="SUPFAM" id="SSF55957">
    <property type="entry name" value="Phosphoglucomutase, C-terminal domain"/>
    <property type="match status" value="1"/>
</dbReference>
<dbReference type="PANTHER" id="PTHR43771">
    <property type="entry name" value="PHOSPHOMANNOMUTASE"/>
    <property type="match status" value="1"/>
</dbReference>
<dbReference type="Pfam" id="PF02880">
    <property type="entry name" value="PGM_PMM_III"/>
    <property type="match status" value="1"/>
</dbReference>
<feature type="region of interest" description="Disordered" evidence="10">
    <location>
        <begin position="293"/>
        <end position="321"/>
    </location>
</feature>
<evidence type="ECO:0000313" key="15">
    <source>
        <dbReference type="EMBL" id="QDE41266.1"/>
    </source>
</evidence>
<dbReference type="EMBL" id="CP041046">
    <property type="protein sequence ID" value="QDE41266.1"/>
    <property type="molecule type" value="Genomic_DNA"/>
</dbReference>
<proteinExistence type="inferred from homology"/>
<dbReference type="InterPro" id="IPR005846">
    <property type="entry name" value="A-D-PHexomutase_a/b/a-III"/>
</dbReference>
<evidence type="ECO:0000256" key="1">
    <source>
        <dbReference type="ARBA" id="ARBA00000586"/>
    </source>
</evidence>
<dbReference type="KEGG" id="lpy:FIV34_19740"/>
<gene>
    <name evidence="15" type="ORF">FIV34_19740</name>
</gene>
<keyword evidence="16" id="KW-1185">Reference proteome</keyword>
<comment type="similarity">
    <text evidence="4">Belongs to the phosphohexose mutase family.</text>
</comment>
<dbReference type="GO" id="GO:0004615">
    <property type="term" value="F:phosphomannomutase activity"/>
    <property type="evidence" value="ECO:0007669"/>
    <property type="project" value="UniProtKB-EC"/>
</dbReference>
<dbReference type="Pfam" id="PF02878">
    <property type="entry name" value="PGM_PMM_I"/>
    <property type="match status" value="1"/>
</dbReference>
<dbReference type="PROSITE" id="PS00710">
    <property type="entry name" value="PGM_PMM"/>
    <property type="match status" value="1"/>
</dbReference>
<keyword evidence="6" id="KW-0597">Phosphoprotein</keyword>
<evidence type="ECO:0000256" key="3">
    <source>
        <dbReference type="ARBA" id="ARBA00004699"/>
    </source>
</evidence>